<sequence length="144" mass="16452">MEHCNNYEENGKLRGARQAYEKTTPIVLAEQLKNDAGRRKRNAEMSCPESAVAHDGDISQRAISPWAWELDVDVNRYPTEIAKAKCLCTACLVNGVQDYNYFSEPIYSQMKVLRRSKCDRKGRWRYEVAWEDVPVGCTCATPKS</sequence>
<comment type="subcellular location">
    <subcellularLocation>
        <location evidence="1">Secreted</location>
    </subcellularLocation>
</comment>
<keyword evidence="4" id="KW-0964">Secreted</keyword>
<keyword evidence="3" id="KW-0202">Cytokine</keyword>
<evidence type="ECO:0000256" key="3">
    <source>
        <dbReference type="ARBA" id="ARBA00022514"/>
    </source>
</evidence>
<dbReference type="InterPro" id="IPR029034">
    <property type="entry name" value="Cystine-knot_cytokine"/>
</dbReference>
<evidence type="ECO:0000256" key="4">
    <source>
        <dbReference type="ARBA" id="ARBA00022525"/>
    </source>
</evidence>
<accession>A0A6P4XPI6</accession>
<evidence type="ECO:0000256" key="5">
    <source>
        <dbReference type="ARBA" id="ARBA00022729"/>
    </source>
</evidence>
<dbReference type="AlphaFoldDB" id="A0A6P4XPI6"/>
<dbReference type="GeneID" id="109465668"/>
<protein>
    <submittedName>
        <fullName evidence="7">Interleukin-17C-like</fullName>
    </submittedName>
</protein>
<gene>
    <name evidence="7" type="primary">LOC109465668</name>
</gene>
<evidence type="ECO:0000313" key="6">
    <source>
        <dbReference type="Proteomes" id="UP000515135"/>
    </source>
</evidence>
<dbReference type="InterPro" id="IPR020440">
    <property type="entry name" value="IL-17_chr"/>
</dbReference>
<keyword evidence="6" id="KW-1185">Reference proteome</keyword>
<dbReference type="GO" id="GO:0005125">
    <property type="term" value="F:cytokine activity"/>
    <property type="evidence" value="ECO:0007669"/>
    <property type="project" value="UniProtKB-KW"/>
</dbReference>
<dbReference type="PRINTS" id="PR01932">
    <property type="entry name" value="INTRLEUKIN17"/>
</dbReference>
<comment type="similarity">
    <text evidence="2">Belongs to the IL-17 family.</text>
</comment>
<keyword evidence="5" id="KW-0732">Signal</keyword>
<organism evidence="6 7">
    <name type="scientific">Branchiostoma belcheri</name>
    <name type="common">Amphioxus</name>
    <dbReference type="NCBI Taxonomy" id="7741"/>
    <lineage>
        <taxon>Eukaryota</taxon>
        <taxon>Metazoa</taxon>
        <taxon>Chordata</taxon>
        <taxon>Cephalochordata</taxon>
        <taxon>Leptocardii</taxon>
        <taxon>Amphioxiformes</taxon>
        <taxon>Branchiostomatidae</taxon>
        <taxon>Branchiostoma</taxon>
    </lineage>
</organism>
<evidence type="ECO:0000256" key="2">
    <source>
        <dbReference type="ARBA" id="ARBA00007236"/>
    </source>
</evidence>
<dbReference type="OrthoDB" id="6038945at2759"/>
<dbReference type="InterPro" id="IPR010345">
    <property type="entry name" value="IL-17_fam"/>
</dbReference>
<evidence type="ECO:0000256" key="1">
    <source>
        <dbReference type="ARBA" id="ARBA00004613"/>
    </source>
</evidence>
<dbReference type="SUPFAM" id="SSF57501">
    <property type="entry name" value="Cystine-knot cytokines"/>
    <property type="match status" value="1"/>
</dbReference>
<dbReference type="Proteomes" id="UP000515135">
    <property type="component" value="Unplaced"/>
</dbReference>
<dbReference type="KEGG" id="bbel:109465668"/>
<evidence type="ECO:0000313" key="7">
    <source>
        <dbReference type="RefSeq" id="XP_019618610.1"/>
    </source>
</evidence>
<dbReference type="GO" id="GO:0005615">
    <property type="term" value="C:extracellular space"/>
    <property type="evidence" value="ECO:0007669"/>
    <property type="project" value="UniProtKB-KW"/>
</dbReference>
<dbReference type="RefSeq" id="XP_019618610.1">
    <property type="nucleotide sequence ID" value="XM_019763051.1"/>
</dbReference>
<dbReference type="Gene3D" id="2.10.90.10">
    <property type="entry name" value="Cystine-knot cytokines"/>
    <property type="match status" value="1"/>
</dbReference>
<reference evidence="7" key="1">
    <citation type="submission" date="2025-08" db="UniProtKB">
        <authorList>
            <consortium name="RefSeq"/>
        </authorList>
    </citation>
    <scope>IDENTIFICATION</scope>
    <source>
        <tissue evidence="7">Gonad</tissue>
    </source>
</reference>
<name>A0A6P4XPI6_BRABE</name>
<dbReference type="Pfam" id="PF06083">
    <property type="entry name" value="IL17"/>
    <property type="match status" value="1"/>
</dbReference>
<proteinExistence type="inferred from homology"/>